<keyword evidence="2" id="KW-1185">Reference proteome</keyword>
<reference evidence="1 2" key="1">
    <citation type="journal article" date="2019" name="Genome Biol. Evol.">
        <title>Insights into the evolution of the New World diploid cottons (Gossypium, subgenus Houzingenia) based on genome sequencing.</title>
        <authorList>
            <person name="Grover C.E."/>
            <person name="Arick M.A. 2nd"/>
            <person name="Thrash A."/>
            <person name="Conover J.L."/>
            <person name="Sanders W.S."/>
            <person name="Peterson D.G."/>
            <person name="Frelichowski J.E."/>
            <person name="Scheffler J.A."/>
            <person name="Scheffler B.E."/>
            <person name="Wendel J.F."/>
        </authorList>
    </citation>
    <scope>NUCLEOTIDE SEQUENCE [LARGE SCALE GENOMIC DNA]</scope>
    <source>
        <strain evidence="1">6</strain>
        <tissue evidence="1">Leaf</tissue>
    </source>
</reference>
<sequence>MMMFLTFQPVKKTPLSRSSLKRMVLAHGKMAKFPRAQLSIAASPGTPP</sequence>
<dbReference type="Proteomes" id="UP000593575">
    <property type="component" value="Unassembled WGS sequence"/>
</dbReference>
<evidence type="ECO:0000313" key="2">
    <source>
        <dbReference type="Proteomes" id="UP000593575"/>
    </source>
</evidence>
<accession>A0A7J9KGR4</accession>
<protein>
    <submittedName>
        <fullName evidence="1">Uncharacterized protein</fullName>
    </submittedName>
</protein>
<proteinExistence type="predicted"/>
<organism evidence="1 2">
    <name type="scientific">Gossypium armourianum</name>
    <dbReference type="NCBI Taxonomy" id="34283"/>
    <lineage>
        <taxon>Eukaryota</taxon>
        <taxon>Viridiplantae</taxon>
        <taxon>Streptophyta</taxon>
        <taxon>Embryophyta</taxon>
        <taxon>Tracheophyta</taxon>
        <taxon>Spermatophyta</taxon>
        <taxon>Magnoliopsida</taxon>
        <taxon>eudicotyledons</taxon>
        <taxon>Gunneridae</taxon>
        <taxon>Pentapetalae</taxon>
        <taxon>rosids</taxon>
        <taxon>malvids</taxon>
        <taxon>Malvales</taxon>
        <taxon>Malvaceae</taxon>
        <taxon>Malvoideae</taxon>
        <taxon>Gossypium</taxon>
    </lineage>
</organism>
<dbReference type="EMBL" id="JABFAE010417518">
    <property type="protein sequence ID" value="MBA0845652.1"/>
    <property type="molecule type" value="Genomic_DNA"/>
</dbReference>
<comment type="caution">
    <text evidence="1">The sequence shown here is derived from an EMBL/GenBank/DDBJ whole genome shotgun (WGS) entry which is preliminary data.</text>
</comment>
<name>A0A7J9KGR4_9ROSI</name>
<dbReference type="AlphaFoldDB" id="A0A7J9KGR4"/>
<gene>
    <name evidence="1" type="ORF">Goarm_023432</name>
</gene>
<evidence type="ECO:0000313" key="1">
    <source>
        <dbReference type="EMBL" id="MBA0845652.1"/>
    </source>
</evidence>